<name>A0ABD5UAZ8_9EURY</name>
<evidence type="ECO:0008006" key="4">
    <source>
        <dbReference type="Google" id="ProtNLM"/>
    </source>
</evidence>
<organism evidence="2 3">
    <name type="scientific">Halomarina ordinaria</name>
    <dbReference type="NCBI Taxonomy" id="3033939"/>
    <lineage>
        <taxon>Archaea</taxon>
        <taxon>Methanobacteriati</taxon>
        <taxon>Methanobacteriota</taxon>
        <taxon>Stenosarchaea group</taxon>
        <taxon>Halobacteria</taxon>
        <taxon>Halobacteriales</taxon>
        <taxon>Natronomonadaceae</taxon>
        <taxon>Halomarina</taxon>
    </lineage>
</organism>
<evidence type="ECO:0000313" key="3">
    <source>
        <dbReference type="Proteomes" id="UP001596406"/>
    </source>
</evidence>
<comment type="caution">
    <text evidence="2">The sequence shown here is derived from an EMBL/GenBank/DDBJ whole genome shotgun (WGS) entry which is preliminary data.</text>
</comment>
<dbReference type="AlphaFoldDB" id="A0ABD5UAZ8"/>
<evidence type="ECO:0000256" key="1">
    <source>
        <dbReference type="SAM" id="MobiDB-lite"/>
    </source>
</evidence>
<proteinExistence type="predicted"/>
<feature type="region of interest" description="Disordered" evidence="1">
    <location>
        <begin position="19"/>
        <end position="47"/>
    </location>
</feature>
<gene>
    <name evidence="2" type="ORF">ACFQHK_14230</name>
</gene>
<dbReference type="EMBL" id="JBHSXM010000001">
    <property type="protein sequence ID" value="MFC6837649.1"/>
    <property type="molecule type" value="Genomic_DNA"/>
</dbReference>
<dbReference type="InterPro" id="IPR006311">
    <property type="entry name" value="TAT_signal"/>
</dbReference>
<keyword evidence="3" id="KW-1185">Reference proteome</keyword>
<reference evidence="2 3" key="1">
    <citation type="journal article" date="2019" name="Int. J. Syst. Evol. Microbiol.">
        <title>The Global Catalogue of Microorganisms (GCM) 10K type strain sequencing project: providing services to taxonomists for standard genome sequencing and annotation.</title>
        <authorList>
            <consortium name="The Broad Institute Genomics Platform"/>
            <consortium name="The Broad Institute Genome Sequencing Center for Infectious Disease"/>
            <person name="Wu L."/>
            <person name="Ma J."/>
        </authorList>
    </citation>
    <scope>NUCLEOTIDE SEQUENCE [LARGE SCALE GENOMIC DNA]</scope>
    <source>
        <strain evidence="2 3">PSRA2</strain>
    </source>
</reference>
<dbReference type="RefSeq" id="WP_304449313.1">
    <property type="nucleotide sequence ID" value="NZ_JARRAH010000001.1"/>
</dbReference>
<dbReference type="PROSITE" id="PS51257">
    <property type="entry name" value="PROKAR_LIPOPROTEIN"/>
    <property type="match status" value="1"/>
</dbReference>
<sequence>MDRRSFVTGLGTLALAGCLAGGPSPRAAAGNGSTDGDDRADPSTEWRPYVDCGGRDAALLRVERTRRTLPDAASPLDADTLPDDERALLDSTVEDGQYATCDPDDAFERVVARFRERVARQRERDPSRSLAYVALDGRYHGLSVVVADRVYAWR</sequence>
<accession>A0ABD5UAZ8</accession>
<evidence type="ECO:0000313" key="2">
    <source>
        <dbReference type="EMBL" id="MFC6837649.1"/>
    </source>
</evidence>
<protein>
    <recommendedName>
        <fullName evidence="4">Tat pathway signal protein</fullName>
    </recommendedName>
</protein>
<dbReference type="Proteomes" id="UP001596406">
    <property type="component" value="Unassembled WGS sequence"/>
</dbReference>
<dbReference type="PROSITE" id="PS51318">
    <property type="entry name" value="TAT"/>
    <property type="match status" value="1"/>
</dbReference>